<dbReference type="InterPro" id="IPR032083">
    <property type="entry name" value="DUF4811"/>
</dbReference>
<sequence length="163" mass="17991">MILILFIAAALGFFWTRVLWAPGRKRTIGVWLCGLVIVSCVVAIAANDAWHFGMKTTLRTHTAALAKRSIMAQPLGTKGTEVRYTYALAQAPQHPVSTQPSVTTQVRLRCQGDTGYRLVQDKTLHYSNGFAAFMFAFSGQDGYHLGRIVTLTVPANWTVTSHH</sequence>
<dbReference type="EMBL" id="JBHTON010000014">
    <property type="protein sequence ID" value="MFD1484586.1"/>
    <property type="molecule type" value="Genomic_DNA"/>
</dbReference>
<accession>A0ABW4E772</accession>
<comment type="caution">
    <text evidence="2">The sequence shown here is derived from an EMBL/GenBank/DDBJ whole genome shotgun (WGS) entry which is preliminary data.</text>
</comment>
<evidence type="ECO:0000313" key="2">
    <source>
        <dbReference type="EMBL" id="MFD1484586.1"/>
    </source>
</evidence>
<organism evidence="2 3">
    <name type="scientific">Lacticaseibacillus baoqingensis</name>
    <dbReference type="NCBI Taxonomy" id="2486013"/>
    <lineage>
        <taxon>Bacteria</taxon>
        <taxon>Bacillati</taxon>
        <taxon>Bacillota</taxon>
        <taxon>Bacilli</taxon>
        <taxon>Lactobacillales</taxon>
        <taxon>Lactobacillaceae</taxon>
        <taxon>Lacticaseibacillus</taxon>
    </lineage>
</organism>
<reference evidence="3" key="1">
    <citation type="journal article" date="2019" name="Int. J. Syst. Evol. Microbiol.">
        <title>The Global Catalogue of Microorganisms (GCM) 10K type strain sequencing project: providing services to taxonomists for standard genome sequencing and annotation.</title>
        <authorList>
            <consortium name="The Broad Institute Genomics Platform"/>
            <consortium name="The Broad Institute Genome Sequencing Center for Infectious Disease"/>
            <person name="Wu L."/>
            <person name="Ma J."/>
        </authorList>
    </citation>
    <scope>NUCLEOTIDE SEQUENCE [LARGE SCALE GENOMIC DNA]</scope>
    <source>
        <strain evidence="3">CCM 8903</strain>
    </source>
</reference>
<dbReference type="Proteomes" id="UP001597252">
    <property type="component" value="Unassembled WGS sequence"/>
</dbReference>
<evidence type="ECO:0000313" key="3">
    <source>
        <dbReference type="Proteomes" id="UP001597252"/>
    </source>
</evidence>
<keyword evidence="1" id="KW-0812">Transmembrane</keyword>
<name>A0ABW4E772_9LACO</name>
<keyword evidence="1" id="KW-0472">Membrane</keyword>
<evidence type="ECO:0000256" key="1">
    <source>
        <dbReference type="SAM" id="Phobius"/>
    </source>
</evidence>
<dbReference type="RefSeq" id="WP_125750997.1">
    <property type="nucleotide sequence ID" value="NZ_JBHTON010000014.1"/>
</dbReference>
<proteinExistence type="predicted"/>
<keyword evidence="3" id="KW-1185">Reference proteome</keyword>
<feature type="transmembrane region" description="Helical" evidence="1">
    <location>
        <begin position="28"/>
        <end position="50"/>
    </location>
</feature>
<dbReference type="Pfam" id="PF16069">
    <property type="entry name" value="DUF4811"/>
    <property type="match status" value="1"/>
</dbReference>
<keyword evidence="1" id="KW-1133">Transmembrane helix</keyword>
<gene>
    <name evidence="2" type="ORF">ACFQ5J_05020</name>
</gene>
<protein>
    <submittedName>
        <fullName evidence="2">DUF4811 domain-containing protein</fullName>
    </submittedName>
</protein>